<dbReference type="SUPFAM" id="SSF103515">
    <property type="entry name" value="Autotransporter"/>
    <property type="match status" value="1"/>
</dbReference>
<dbReference type="EMBL" id="FMVT01000019">
    <property type="protein sequence ID" value="SCY94112.1"/>
    <property type="molecule type" value="Genomic_DNA"/>
</dbReference>
<name>A0A1G5K099_9RHOB</name>
<proteinExistence type="predicted"/>
<dbReference type="InterPro" id="IPR036709">
    <property type="entry name" value="Autotransporte_beta_dom_sf"/>
</dbReference>
<sequence>MLKYLCFTVMVLPSVTVAEHERGPRQVHDTNFDTRQEALETLLPNDVRGPGEDATQTGCAIGVTPGDLTGRSFLTGKMVTGPIGRNLSRHCANGNNQASGVALGGGLGSSQPFRTVGIPELDRAQDDAGDESENGLNFLGNADGNVALRFASRGSQFYFETFRGDFTLAGTRYGLPADADGTGLALGTASTNDGGTGTLGAVFTYTNYKGNFASNLDVNATFDENPILDELAKRYNTSFAKICGIRGGGTFDSRKVALRVNGREELGRGVLVDYGIGASRTRDNFAIQNCIVSALVGPQLSLNEVFAGTLRGNPVTLTADAFVTVEQRLEFGAASIIPSAGLSLVSMRRKGFSEAEQPAGTMINFPGVSEQVRPTQPLGTALIFDDSQTSRAELRFGLDYEVPFQVASAVGSLRLGGGVTRLFGDGQERVTARFLEDGRDNPLRFSFLGRPVDRTWGDVSVGVSLPLGDRGRISVGAETMVGNAFIDHTTIHAGLAVAF</sequence>
<evidence type="ECO:0000259" key="1">
    <source>
        <dbReference type="Pfam" id="PF03797"/>
    </source>
</evidence>
<gene>
    <name evidence="2" type="ORF">SAMN05660710_03601</name>
</gene>
<keyword evidence="3" id="KW-1185">Reference proteome</keyword>
<reference evidence="2 3" key="1">
    <citation type="submission" date="2016-10" db="EMBL/GenBank/DDBJ databases">
        <authorList>
            <person name="de Groot N.N."/>
        </authorList>
    </citation>
    <scope>NUCLEOTIDE SEQUENCE [LARGE SCALE GENOMIC DNA]</scope>
    <source>
        <strain evidence="2 3">CGMCC 1.8925</strain>
    </source>
</reference>
<evidence type="ECO:0000313" key="2">
    <source>
        <dbReference type="EMBL" id="SCY94112.1"/>
    </source>
</evidence>
<dbReference type="RefSeq" id="WP_139166029.1">
    <property type="nucleotide sequence ID" value="NZ_FMVT01000019.1"/>
</dbReference>
<feature type="domain" description="Autotransporter" evidence="1">
    <location>
        <begin position="379"/>
        <end position="477"/>
    </location>
</feature>
<accession>A0A1G5K099</accession>
<dbReference type="Pfam" id="PF03797">
    <property type="entry name" value="Autotransporter"/>
    <property type="match status" value="1"/>
</dbReference>
<dbReference type="Proteomes" id="UP000199502">
    <property type="component" value="Unassembled WGS sequence"/>
</dbReference>
<dbReference type="Gene3D" id="2.40.128.130">
    <property type="entry name" value="Autotransporter beta-domain"/>
    <property type="match status" value="1"/>
</dbReference>
<protein>
    <submittedName>
        <fullName evidence="2">Autotransporter beta-domain-containing protein</fullName>
    </submittedName>
</protein>
<evidence type="ECO:0000313" key="3">
    <source>
        <dbReference type="Proteomes" id="UP000199502"/>
    </source>
</evidence>
<dbReference type="InterPro" id="IPR005546">
    <property type="entry name" value="Autotransporte_beta"/>
</dbReference>
<organism evidence="2 3">
    <name type="scientific">Paracoccus tibetensis</name>
    <dbReference type="NCBI Taxonomy" id="336292"/>
    <lineage>
        <taxon>Bacteria</taxon>
        <taxon>Pseudomonadati</taxon>
        <taxon>Pseudomonadota</taxon>
        <taxon>Alphaproteobacteria</taxon>
        <taxon>Rhodobacterales</taxon>
        <taxon>Paracoccaceae</taxon>
        <taxon>Paracoccus</taxon>
    </lineage>
</organism>
<dbReference type="AlphaFoldDB" id="A0A1G5K099"/>